<dbReference type="Proteomes" id="UP000030678">
    <property type="component" value="Unassembled WGS sequence"/>
</dbReference>
<dbReference type="Pfam" id="PF25000">
    <property type="entry name" value="DUF7779"/>
    <property type="match status" value="1"/>
</dbReference>
<evidence type="ECO:0000313" key="3">
    <source>
        <dbReference type="Proteomes" id="UP000030678"/>
    </source>
</evidence>
<gene>
    <name evidence="2" type="ORF">G647_09206</name>
</gene>
<dbReference type="PANTHER" id="PTHR35205">
    <property type="entry name" value="NB-ARC AND TPR DOMAIN PROTEIN"/>
    <property type="match status" value="1"/>
</dbReference>
<organism evidence="2 3">
    <name type="scientific">Cladophialophora carrionii CBS 160.54</name>
    <dbReference type="NCBI Taxonomy" id="1279043"/>
    <lineage>
        <taxon>Eukaryota</taxon>
        <taxon>Fungi</taxon>
        <taxon>Dikarya</taxon>
        <taxon>Ascomycota</taxon>
        <taxon>Pezizomycotina</taxon>
        <taxon>Eurotiomycetes</taxon>
        <taxon>Chaetothyriomycetidae</taxon>
        <taxon>Chaetothyriales</taxon>
        <taxon>Herpotrichiellaceae</taxon>
        <taxon>Cladophialophora</taxon>
    </lineage>
</organism>
<reference evidence="2 3" key="1">
    <citation type="submission" date="2013-03" db="EMBL/GenBank/DDBJ databases">
        <title>The Genome Sequence of Cladophialophora carrionii CBS 160.54.</title>
        <authorList>
            <consortium name="The Broad Institute Genomics Platform"/>
            <person name="Cuomo C."/>
            <person name="de Hoog S."/>
            <person name="Gorbushina A."/>
            <person name="Walker B."/>
            <person name="Young S.K."/>
            <person name="Zeng Q."/>
            <person name="Gargeya S."/>
            <person name="Fitzgerald M."/>
            <person name="Haas B."/>
            <person name="Abouelleil A."/>
            <person name="Allen A.W."/>
            <person name="Alvarado L."/>
            <person name="Arachchi H.M."/>
            <person name="Berlin A.M."/>
            <person name="Chapman S.B."/>
            <person name="Gainer-Dewar J."/>
            <person name="Goldberg J."/>
            <person name="Griggs A."/>
            <person name="Gujja S."/>
            <person name="Hansen M."/>
            <person name="Howarth C."/>
            <person name="Imamovic A."/>
            <person name="Ireland A."/>
            <person name="Larimer J."/>
            <person name="McCowan C."/>
            <person name="Murphy C."/>
            <person name="Pearson M."/>
            <person name="Poon T.W."/>
            <person name="Priest M."/>
            <person name="Roberts A."/>
            <person name="Saif S."/>
            <person name="Shea T."/>
            <person name="Sisk P."/>
            <person name="Sykes S."/>
            <person name="Wortman J."/>
            <person name="Nusbaum C."/>
            <person name="Birren B."/>
        </authorList>
    </citation>
    <scope>NUCLEOTIDE SEQUENCE [LARGE SCALE GENOMIC DNA]</scope>
    <source>
        <strain evidence="2 3">CBS 160.54</strain>
    </source>
</reference>
<dbReference type="GO" id="GO:0043531">
    <property type="term" value="F:ADP binding"/>
    <property type="evidence" value="ECO:0007669"/>
    <property type="project" value="InterPro"/>
</dbReference>
<proteinExistence type="predicted"/>
<dbReference type="RefSeq" id="XP_008731733.1">
    <property type="nucleotide sequence ID" value="XM_008733511.1"/>
</dbReference>
<dbReference type="InterPro" id="IPR056681">
    <property type="entry name" value="DUF7779"/>
</dbReference>
<dbReference type="InterPro" id="IPR011990">
    <property type="entry name" value="TPR-like_helical_dom_sf"/>
</dbReference>
<dbReference type="InterPro" id="IPR027417">
    <property type="entry name" value="P-loop_NTPase"/>
</dbReference>
<dbReference type="Gene3D" id="3.40.50.300">
    <property type="entry name" value="P-loop containing nucleotide triphosphate hydrolases"/>
    <property type="match status" value="1"/>
</dbReference>
<dbReference type="PANTHER" id="PTHR35205:SF1">
    <property type="entry name" value="ZU5 DOMAIN-CONTAINING PROTEIN"/>
    <property type="match status" value="1"/>
</dbReference>
<dbReference type="OrthoDB" id="6161812at2759"/>
<evidence type="ECO:0000259" key="1">
    <source>
        <dbReference type="Pfam" id="PF25000"/>
    </source>
</evidence>
<dbReference type="EMBL" id="KB822710">
    <property type="protein sequence ID" value="ETI19374.1"/>
    <property type="molecule type" value="Genomic_DNA"/>
</dbReference>
<dbReference type="GeneID" id="19987699"/>
<sequence length="652" mass="74186">MTTSPWSDVFSEYSATMQRIQRHTRVVKESAQAVTSRMLYEQHAKMVQDLGARLESINTVSNLTTDGDVKLPCDTFPFPRNKHFSGRKDILAELHSELDFKPGQQQMNSWAIWGIGGIGKTQIALAYAYEQLDQGLQAIFWVRSQTPLDIAQGFTEIAMSLQMKGAIADGDHEQNRYLVMKWLHSTRTPWLLVFDNVESPTHIEKYWPAGKVGSILITSRYQVFELNPASGGCQVPVMTEEEGSSMLQSLLGRKAYSTTETQSARELSREVDGLPLALNLLGGQIRARGTKVENFLRGYQNNPIIHLRPKKTVQNLYYDQSIDSVWETSFEPLDADPSRLLGILSFLSAEGIPRALFQLPAASDLTDDLLFCIDPLQLEETLESVVETALVTNDEDTDMLRVHRLVQEQFRDWLGADQRYTNFLHACRLLYEAFPKQAHGLPLRNEWPVCKQYVEHVMSVCTNYCRYKFKVVRTGDFEFLTKLLASCAWYLMESGSYSELEDVMEVVDMVCEDKNGLLYVQICNTAGVAELERGRVARALPLLQQVRDRREQLLSPTDKDIADIYTTYGNLLMSTYASKEILNEVEQLFDKAIEIDKTHGVDHCNSIMHIRLGNNGILYNLQGRHEKAIEYINVARDYAVRLFGRDTHFDAT</sequence>
<dbReference type="VEuPathDB" id="FungiDB:G647_09206"/>
<protein>
    <recommendedName>
        <fullName evidence="1">DUF7779 domain-containing protein</fullName>
    </recommendedName>
</protein>
<dbReference type="HOGENOM" id="CLU_000288_125_7_1"/>
<dbReference type="Gene3D" id="1.25.40.10">
    <property type="entry name" value="Tetratricopeptide repeat domain"/>
    <property type="match status" value="1"/>
</dbReference>
<name>V9CXP3_9EURO</name>
<dbReference type="SUPFAM" id="SSF48452">
    <property type="entry name" value="TPR-like"/>
    <property type="match status" value="1"/>
</dbReference>
<dbReference type="PRINTS" id="PR00364">
    <property type="entry name" value="DISEASERSIST"/>
</dbReference>
<evidence type="ECO:0000313" key="2">
    <source>
        <dbReference type="EMBL" id="ETI19374.1"/>
    </source>
</evidence>
<feature type="domain" description="DUF7779" evidence="1">
    <location>
        <begin position="329"/>
        <end position="416"/>
    </location>
</feature>
<accession>V9CXP3</accession>
<dbReference type="AlphaFoldDB" id="V9CXP3"/>
<dbReference type="SUPFAM" id="SSF52540">
    <property type="entry name" value="P-loop containing nucleoside triphosphate hydrolases"/>
    <property type="match status" value="1"/>
</dbReference>